<dbReference type="Proteomes" id="UP000004641">
    <property type="component" value="Unassembled WGS sequence"/>
</dbReference>
<accession>A0A0H3PK85</accession>
<reference evidence="1 2" key="1">
    <citation type="journal article" date="2011" name="Appl. Environ. Microbiol.">
        <title>Genome signatures of Escherichia coli O157:H7 isolates from the bovine host reservoir.</title>
        <authorList>
            <person name="Eppinger M."/>
            <person name="Mammel M.K."/>
            <person name="Leclerc J.E."/>
            <person name="Ravel J."/>
            <person name="Cebula T.A."/>
        </authorList>
    </citation>
    <scope>NUCLEOTIDE SEQUENCE [LARGE SCALE GENOMIC DNA]</scope>
    <source>
        <strain evidence="1 2">EC869</strain>
    </source>
</reference>
<dbReference type="BioCyc" id="ECOL478008-HMP:G76-483571-MONOMER"/>
<dbReference type="SMR" id="A0A0H3PK85"/>
<sequence>MTIPEQNNNPIVEISIPVSTQQALEKVNATKSAWLEARRQQKAAADNIATIRQRRAEMEATTNALNEEWRTLFRESQGVVSKEMKKLRTEIALGRETLEDFDELLAAQESENALLPQEAAELAGKYIHAHDTLVGIRAKQIWEDFMQSHGKALIQTLSLLKSTMGREASAVVGVVHSVNDPDTLLKDFIHKHITRPALTNDAMPEQDPVFKLAGVAPDYAARLDFSNKLSPAAMHKMKVRQERAEKEKAV</sequence>
<dbReference type="AlphaFoldDB" id="A0A0H3PK85"/>
<dbReference type="RefSeq" id="WP_000154958.1">
    <property type="nucleotide sequence ID" value="NZ_ABHU01000015.1"/>
</dbReference>
<evidence type="ECO:0000313" key="1">
    <source>
        <dbReference type="EMBL" id="EDU90066.1"/>
    </source>
</evidence>
<dbReference type="EMBL" id="ABHU01000015">
    <property type="protein sequence ID" value="EDU90066.1"/>
    <property type="molecule type" value="Genomic_DNA"/>
</dbReference>
<gene>
    <name evidence="1" type="ORF">ECH7EC869_3739</name>
</gene>
<protein>
    <submittedName>
        <fullName evidence="1">Putative capsid morphogenesis protein encoded in CP-933I</fullName>
    </submittedName>
</protein>
<name>A0A0H3PK85_ECO5C</name>
<evidence type="ECO:0000313" key="2">
    <source>
        <dbReference type="Proteomes" id="UP000004641"/>
    </source>
</evidence>
<dbReference type="Gene3D" id="1.20.58.1090">
    <property type="entry name" value="Phage polarity suppression protein monomer"/>
    <property type="match status" value="1"/>
</dbReference>
<organism evidence="1 2">
    <name type="scientific">Escherichia coli O157:H7 (strain EC869)</name>
    <dbReference type="NCBI Taxonomy" id="478008"/>
    <lineage>
        <taxon>Bacteria</taxon>
        <taxon>Pseudomonadati</taxon>
        <taxon>Pseudomonadota</taxon>
        <taxon>Gammaproteobacteria</taxon>
        <taxon>Enterobacterales</taxon>
        <taxon>Enterobacteriaceae</taxon>
        <taxon>Escherichia</taxon>
    </lineage>
</organism>
<proteinExistence type="predicted"/>
<comment type="caution">
    <text evidence="1">The sequence shown here is derived from an EMBL/GenBank/DDBJ whole genome shotgun (WGS) entry which is preliminary data.</text>
</comment>